<reference evidence="2 3" key="1">
    <citation type="submission" date="2010-01" db="EMBL/GenBank/DDBJ databases">
        <authorList>
            <person name="Weinstock G."/>
            <person name="Sodergren E."/>
            <person name="Clifton S."/>
            <person name="Fulton L."/>
            <person name="Fulton B."/>
            <person name="Courtney L."/>
            <person name="Fronick C."/>
            <person name="Harrison M."/>
            <person name="Strong C."/>
            <person name="Farmer C."/>
            <person name="Delahaunty K."/>
            <person name="Markovic C."/>
            <person name="Hall O."/>
            <person name="Minx P."/>
            <person name="Tomlinson C."/>
            <person name="Mitreva M."/>
            <person name="Nelson J."/>
            <person name="Hou S."/>
            <person name="Wollam A."/>
            <person name="Pepin K.H."/>
            <person name="Johnson M."/>
            <person name="Bhonagiri V."/>
            <person name="Nash W.E."/>
            <person name="Warren W."/>
            <person name="Chinwalla A."/>
            <person name="Mardis E.R."/>
            <person name="Wilson R.K."/>
        </authorList>
    </citation>
    <scope>NUCLEOTIDE SEQUENCE [LARGE SCALE GENOMIC DNA]</scope>
    <source>
        <strain evidence="2 3">NJ9703</strain>
    </source>
</reference>
<dbReference type="EMBL" id="ACEO02000004">
    <property type="protein sequence ID" value="EFC52373.1"/>
    <property type="molecule type" value="Genomic_DNA"/>
</dbReference>
<evidence type="ECO:0000313" key="3">
    <source>
        <dbReference type="Proteomes" id="UP000004621"/>
    </source>
</evidence>
<dbReference type="AlphaFoldDB" id="A0A9W5MZL3"/>
<comment type="caution">
    <text evidence="2">The sequence shown here is derived from an EMBL/GenBank/DDBJ whole genome shotgun (WGS) entry which is preliminary data.</text>
</comment>
<sequence length="97" mass="10924">MVSNSQSDVIIRTFFPLTQAAMTRQKAYLLLTALFTLMFIVLILLGAYLLSIHSKQFAVATFLFAFAAVFAQIGSLALYIRHKARAQIARMQQTENH</sequence>
<proteinExistence type="predicted"/>
<dbReference type="InterPro" id="IPR049967">
    <property type="entry name" value="NGO_0222-like"/>
</dbReference>
<dbReference type="Proteomes" id="UP000004621">
    <property type="component" value="Unassembled WGS sequence"/>
</dbReference>
<name>A0A9W5MZL3_NEISU</name>
<gene>
    <name evidence="2" type="ORF">NEISUBOT_04119</name>
</gene>
<evidence type="ECO:0000313" key="2">
    <source>
        <dbReference type="EMBL" id="EFC52373.1"/>
    </source>
</evidence>
<feature type="transmembrane region" description="Helical" evidence="1">
    <location>
        <begin position="57"/>
        <end position="80"/>
    </location>
</feature>
<keyword evidence="1" id="KW-0812">Transmembrane</keyword>
<protein>
    <submittedName>
        <fullName evidence="2">Uncharacterized protein</fullName>
    </submittedName>
</protein>
<keyword evidence="1" id="KW-0472">Membrane</keyword>
<accession>A0A9W5MZL3</accession>
<feature type="transmembrane region" description="Helical" evidence="1">
    <location>
        <begin position="27"/>
        <end position="51"/>
    </location>
</feature>
<keyword evidence="1" id="KW-1133">Transmembrane helix</keyword>
<organism evidence="2 3">
    <name type="scientific">Neisseria subflava NJ9703</name>
    <dbReference type="NCBI Taxonomy" id="546268"/>
    <lineage>
        <taxon>Bacteria</taxon>
        <taxon>Pseudomonadati</taxon>
        <taxon>Pseudomonadota</taxon>
        <taxon>Betaproteobacteria</taxon>
        <taxon>Neisseriales</taxon>
        <taxon>Neisseriaceae</taxon>
        <taxon>Neisseria</taxon>
    </lineage>
</organism>
<evidence type="ECO:0000256" key="1">
    <source>
        <dbReference type="SAM" id="Phobius"/>
    </source>
</evidence>
<dbReference type="NCBIfam" id="NF042413">
    <property type="entry name" value="NGO_0222_fam"/>
    <property type="match status" value="1"/>
</dbReference>